<protein>
    <submittedName>
        <fullName evidence="1">Uncharacterized protein</fullName>
    </submittedName>
</protein>
<accession>A0A8T0WUD3</accession>
<dbReference type="EMBL" id="CM029038">
    <property type="protein sequence ID" value="KAG2649927.1"/>
    <property type="molecule type" value="Genomic_DNA"/>
</dbReference>
<sequence>MDTLLPHRDQTRPPPSFPGFQSRFLKLIFV</sequence>
<organism evidence="1 2">
    <name type="scientific">Panicum virgatum</name>
    <name type="common">Blackwell switchgrass</name>
    <dbReference type="NCBI Taxonomy" id="38727"/>
    <lineage>
        <taxon>Eukaryota</taxon>
        <taxon>Viridiplantae</taxon>
        <taxon>Streptophyta</taxon>
        <taxon>Embryophyta</taxon>
        <taxon>Tracheophyta</taxon>
        <taxon>Spermatophyta</taxon>
        <taxon>Magnoliopsida</taxon>
        <taxon>Liliopsida</taxon>
        <taxon>Poales</taxon>
        <taxon>Poaceae</taxon>
        <taxon>PACMAD clade</taxon>
        <taxon>Panicoideae</taxon>
        <taxon>Panicodae</taxon>
        <taxon>Paniceae</taxon>
        <taxon>Panicinae</taxon>
        <taxon>Panicum</taxon>
        <taxon>Panicum sect. Hiantes</taxon>
    </lineage>
</organism>
<evidence type="ECO:0000313" key="1">
    <source>
        <dbReference type="EMBL" id="KAG2649927.1"/>
    </source>
</evidence>
<reference evidence="1" key="1">
    <citation type="submission" date="2020-05" db="EMBL/GenBank/DDBJ databases">
        <title>WGS assembly of Panicum virgatum.</title>
        <authorList>
            <person name="Lovell J.T."/>
            <person name="Jenkins J."/>
            <person name="Shu S."/>
            <person name="Juenger T.E."/>
            <person name="Schmutz J."/>
        </authorList>
    </citation>
    <scope>NUCLEOTIDE SEQUENCE</scope>
    <source>
        <strain evidence="1">AP13</strain>
    </source>
</reference>
<keyword evidence="2" id="KW-1185">Reference proteome</keyword>
<evidence type="ECO:0000313" key="2">
    <source>
        <dbReference type="Proteomes" id="UP000823388"/>
    </source>
</evidence>
<proteinExistence type="predicted"/>
<comment type="caution">
    <text evidence="1">The sequence shown here is derived from an EMBL/GenBank/DDBJ whole genome shotgun (WGS) entry which is preliminary data.</text>
</comment>
<dbReference type="AlphaFoldDB" id="A0A8T0WUD3"/>
<name>A0A8T0WUD3_PANVG</name>
<dbReference type="Proteomes" id="UP000823388">
    <property type="component" value="Chromosome 1N"/>
</dbReference>
<gene>
    <name evidence="1" type="ORF">PVAP13_1NG145776</name>
</gene>